<dbReference type="InterPro" id="IPR031361">
    <property type="entry name" value="Kre28"/>
</dbReference>
<comment type="similarity">
    <text evidence="1 7">Belongs to the KRE28 family.</text>
</comment>
<keyword evidence="2 7" id="KW-0158">Chromosome</keyword>
<evidence type="ECO:0000256" key="3">
    <source>
        <dbReference type="ARBA" id="ARBA00022838"/>
    </source>
</evidence>
<protein>
    <recommendedName>
        <fullName evidence="7">Spindle pole body component KRE28</fullName>
    </recommendedName>
</protein>
<keyword evidence="9" id="KW-1185">Reference proteome</keyword>
<keyword evidence="3 7" id="KW-0995">Kinetochore</keyword>
<sequence length="364" mass="41486">MNGESALRGLANQLGSIEEETTTLSEQVLQDQETHYAETVDQVKHSLKQLVEDNEFIFEPVPQPTDIDLRCIPKRISDLGKLAEQLKTTHLEQEMLDNFLRYTIPSADLLQMESSQDERFVSLSENVHHLRDEVITELDSDVNELKHEIGQASQKIADQREVVNELCLDTGELVDQCHTLLQELENSTDRLETEQEGESREIYDVPSTEETLTILQSLKEKLSQKSHLEHHIEHLEQTKTSLSSILETRDQNVQESNSALIDACMSYDALIQFWSNKLIHKEIKNLEVFPKSGKFQFTFQKVEIVISLSHLGTISKVELYGNGIPLDKVVAARQHVNQVATSGAQLYRQTIRVLNIVKEYATIL</sequence>
<dbReference type="Pfam" id="PF17097">
    <property type="entry name" value="Kre28"/>
    <property type="match status" value="1"/>
</dbReference>
<evidence type="ECO:0000313" key="9">
    <source>
        <dbReference type="Proteomes" id="UP000189911"/>
    </source>
</evidence>
<dbReference type="OrthoDB" id="4065660at2759"/>
<dbReference type="AlphaFoldDB" id="A0A1G4KEH9"/>
<evidence type="ECO:0000256" key="4">
    <source>
        <dbReference type="ARBA" id="ARBA00023054"/>
    </source>
</evidence>
<keyword evidence="6 7" id="KW-0137">Centromere</keyword>
<evidence type="ECO:0000313" key="8">
    <source>
        <dbReference type="EMBL" id="SCV02858.1"/>
    </source>
</evidence>
<dbReference type="GO" id="GO:0005634">
    <property type="term" value="C:nucleus"/>
    <property type="evidence" value="ECO:0007669"/>
    <property type="project" value="UniProtKB-SubCell"/>
</dbReference>
<dbReference type="GO" id="GO:0000776">
    <property type="term" value="C:kinetochore"/>
    <property type="evidence" value="ECO:0007669"/>
    <property type="project" value="UniProtKB-KW"/>
</dbReference>
<evidence type="ECO:0000256" key="7">
    <source>
        <dbReference type="RuleBase" id="RU362143"/>
    </source>
</evidence>
<proteinExistence type="inferred from homology"/>
<gene>
    <name evidence="7" type="primary">KRE28</name>
    <name evidence="8" type="ORF">LANO_0G00672G</name>
</gene>
<accession>A0A1G4KEH9</accession>
<reference evidence="9" key="1">
    <citation type="submission" date="2016-03" db="EMBL/GenBank/DDBJ databases">
        <authorList>
            <person name="Devillers Hugo."/>
        </authorList>
    </citation>
    <scope>NUCLEOTIDE SEQUENCE [LARGE SCALE GENOMIC DNA]</scope>
</reference>
<dbReference type="EMBL" id="LT598453">
    <property type="protein sequence ID" value="SCV02858.1"/>
    <property type="molecule type" value="Genomic_DNA"/>
</dbReference>
<feature type="coiled-coil region" evidence="7">
    <location>
        <begin position="135"/>
        <end position="238"/>
    </location>
</feature>
<keyword evidence="5 7" id="KW-0539">Nucleus</keyword>
<evidence type="ECO:0000256" key="5">
    <source>
        <dbReference type="ARBA" id="ARBA00023242"/>
    </source>
</evidence>
<evidence type="ECO:0000256" key="1">
    <source>
        <dbReference type="ARBA" id="ARBA00006965"/>
    </source>
</evidence>
<name>A0A1G4KEH9_9SACH</name>
<dbReference type="Proteomes" id="UP000189911">
    <property type="component" value="Chromosome G"/>
</dbReference>
<evidence type="ECO:0000256" key="6">
    <source>
        <dbReference type="ARBA" id="ARBA00023328"/>
    </source>
</evidence>
<organism evidence="8 9">
    <name type="scientific">Lachancea nothofagi CBS 11611</name>
    <dbReference type="NCBI Taxonomy" id="1266666"/>
    <lineage>
        <taxon>Eukaryota</taxon>
        <taxon>Fungi</taxon>
        <taxon>Dikarya</taxon>
        <taxon>Ascomycota</taxon>
        <taxon>Saccharomycotina</taxon>
        <taxon>Saccharomycetes</taxon>
        <taxon>Saccharomycetales</taxon>
        <taxon>Saccharomycetaceae</taxon>
        <taxon>Lachancea</taxon>
    </lineage>
</organism>
<comment type="subcellular location">
    <subcellularLocation>
        <location evidence="7">Nucleus</location>
    </subcellularLocation>
    <subcellularLocation>
        <location evidence="7">Chromosome</location>
        <location evidence="7">Centromere</location>
        <location evidence="7">Kinetochore</location>
    </subcellularLocation>
</comment>
<comment type="function">
    <text evidence="7">Acts as a component of the outer kinetochore KNL1 complex that facilitates microtubule-kinetochore interactions and the spindle assembly checkpoint. Kinetochores, consisting of a centromere-associated inner segment and a microtubule-contacting outer segment, play a crucial role in chromosome segregation by mediating the physical connection between centromeric DNA and spindle microtubules. The outer kinetochore is made up of the ten-subunit KMN network, comprising the MIS12, NDC80 and KNL1 complexes, and auxiliary microtubule-associated components; together they connect the outer kinetochore with the inner kinetochore, bind microtubules, and mediate interactions with mitotic checkpoint proteins that delay anaphase until chromosomes are bioriented on the spindle.</text>
</comment>
<evidence type="ECO:0000256" key="2">
    <source>
        <dbReference type="ARBA" id="ARBA00022454"/>
    </source>
</evidence>
<keyword evidence="4 7" id="KW-0175">Coiled coil</keyword>